<comment type="caution">
    <text evidence="1">The sequence shown here is derived from an EMBL/GenBank/DDBJ whole genome shotgun (WGS) entry which is preliminary data.</text>
</comment>
<accession>A0A2V4HVH7</accession>
<gene>
    <name evidence="1" type="ORF">DMX07_19480</name>
</gene>
<dbReference type="EMBL" id="QJRO01000015">
    <property type="protein sequence ID" value="PYB78384.1"/>
    <property type="molecule type" value="Genomic_DNA"/>
</dbReference>
<proteinExistence type="predicted"/>
<evidence type="ECO:0000313" key="1">
    <source>
        <dbReference type="EMBL" id="PYB78384.1"/>
    </source>
</evidence>
<dbReference type="AlphaFoldDB" id="A0A2V4HVH7"/>
<reference evidence="1 2" key="1">
    <citation type="submission" date="2018-06" db="EMBL/GenBank/DDBJ databases">
        <title>Pseudomonas diversity within urban Lake Michigan freshwaters.</title>
        <authorList>
            <person name="Batrich M."/>
            <person name="Hatzopoulos T."/>
            <person name="Putonti C."/>
        </authorList>
    </citation>
    <scope>NUCLEOTIDE SEQUENCE [LARGE SCALE GENOMIC DNA]</scope>
    <source>
        <strain evidence="1 2">LBp-160603</strain>
    </source>
</reference>
<dbReference type="Proteomes" id="UP000247620">
    <property type="component" value="Unassembled WGS sequence"/>
</dbReference>
<sequence>MLIWDRIYSTAPGWKTLVPLLVCSDDLDLTCTVIVAEQRAGEHEIHWSRFGLLRDLVTVEAPPVDWFDAIPCLTFERSHFHSVLDEFRVQENIEMYWD</sequence>
<protein>
    <submittedName>
        <fullName evidence="1">Uncharacterized protein</fullName>
    </submittedName>
</protein>
<name>A0A2V4HVH7_9PSED</name>
<organism evidence="1 2">
    <name type="scientific">Pseudomonas soli</name>
    <dbReference type="NCBI Taxonomy" id="1306993"/>
    <lineage>
        <taxon>Bacteria</taxon>
        <taxon>Pseudomonadati</taxon>
        <taxon>Pseudomonadota</taxon>
        <taxon>Gammaproteobacteria</taxon>
        <taxon>Pseudomonadales</taxon>
        <taxon>Pseudomonadaceae</taxon>
        <taxon>Pseudomonas</taxon>
    </lineage>
</organism>
<evidence type="ECO:0000313" key="2">
    <source>
        <dbReference type="Proteomes" id="UP000247620"/>
    </source>
</evidence>